<proteinExistence type="predicted"/>
<dbReference type="Proteomes" id="UP000823388">
    <property type="component" value="Chromosome 1K"/>
</dbReference>
<feature type="chain" id="PRO_5035839899" description="Secreted protein" evidence="1">
    <location>
        <begin position="22"/>
        <end position="86"/>
    </location>
</feature>
<evidence type="ECO:0000313" key="3">
    <source>
        <dbReference type="Proteomes" id="UP000823388"/>
    </source>
</evidence>
<evidence type="ECO:0008006" key="4">
    <source>
        <dbReference type="Google" id="ProtNLM"/>
    </source>
</evidence>
<comment type="caution">
    <text evidence="2">The sequence shown here is derived from an EMBL/GenBank/DDBJ whole genome shotgun (WGS) entry which is preliminary data.</text>
</comment>
<keyword evidence="1" id="KW-0732">Signal</keyword>
<organism evidence="2 3">
    <name type="scientific">Panicum virgatum</name>
    <name type="common">Blackwell switchgrass</name>
    <dbReference type="NCBI Taxonomy" id="38727"/>
    <lineage>
        <taxon>Eukaryota</taxon>
        <taxon>Viridiplantae</taxon>
        <taxon>Streptophyta</taxon>
        <taxon>Embryophyta</taxon>
        <taxon>Tracheophyta</taxon>
        <taxon>Spermatophyta</taxon>
        <taxon>Magnoliopsida</taxon>
        <taxon>Liliopsida</taxon>
        <taxon>Poales</taxon>
        <taxon>Poaceae</taxon>
        <taxon>PACMAD clade</taxon>
        <taxon>Panicoideae</taxon>
        <taxon>Panicodae</taxon>
        <taxon>Paniceae</taxon>
        <taxon>Panicinae</taxon>
        <taxon>Panicum</taxon>
        <taxon>Panicum sect. Hiantes</taxon>
    </lineage>
</organism>
<protein>
    <recommendedName>
        <fullName evidence="4">Secreted protein</fullName>
    </recommendedName>
</protein>
<gene>
    <name evidence="2" type="ORF">PVAP13_1KG242910</name>
</gene>
<dbReference type="EMBL" id="CM029037">
    <property type="protein sequence ID" value="KAG2658577.1"/>
    <property type="molecule type" value="Genomic_DNA"/>
</dbReference>
<sequence length="86" mass="9487">MRGSFFCLFVCFSSSFFGGTGIPEKSPRFSGAARLGLSRCRRPCSRRVGLAPRGLRPCLTGFVRRATSGRSEVAFWFRSLPPGHNN</sequence>
<evidence type="ECO:0000256" key="1">
    <source>
        <dbReference type="SAM" id="SignalP"/>
    </source>
</evidence>
<evidence type="ECO:0000313" key="2">
    <source>
        <dbReference type="EMBL" id="KAG2658577.1"/>
    </source>
</evidence>
<feature type="signal peptide" evidence="1">
    <location>
        <begin position="1"/>
        <end position="21"/>
    </location>
</feature>
<reference evidence="2" key="1">
    <citation type="submission" date="2020-05" db="EMBL/GenBank/DDBJ databases">
        <title>WGS assembly of Panicum virgatum.</title>
        <authorList>
            <person name="Lovell J.T."/>
            <person name="Jenkins J."/>
            <person name="Shu S."/>
            <person name="Juenger T.E."/>
            <person name="Schmutz J."/>
        </authorList>
    </citation>
    <scope>NUCLEOTIDE SEQUENCE</scope>
    <source>
        <strain evidence="2">AP13</strain>
    </source>
</reference>
<accession>A0A8T0XGY4</accession>
<name>A0A8T0XGY4_PANVG</name>
<keyword evidence="3" id="KW-1185">Reference proteome</keyword>
<dbReference type="AlphaFoldDB" id="A0A8T0XGY4"/>